<evidence type="ECO:0000313" key="8">
    <source>
        <dbReference type="EMBL" id="PWI34199.1"/>
    </source>
</evidence>
<sequence length="129" mass="14677">MRSTFFRFAFVGGVGFLVDSAVFGLAWYLFSVPVHAARVISFVCAATATWWGNRIFTFDARERNIFRQWASFFSSACVSAIPNFLVFSVVIYLFGRQDIMPFVALVCGTLTGMVSNYLLCKKWVFVRKH</sequence>
<evidence type="ECO:0000256" key="5">
    <source>
        <dbReference type="ARBA" id="ARBA00023136"/>
    </source>
</evidence>
<dbReference type="InterPro" id="IPR051401">
    <property type="entry name" value="GtrA_CellWall_Glycosyl"/>
</dbReference>
<accession>A0A2U3BBN0</accession>
<dbReference type="PANTHER" id="PTHR38459:SF1">
    <property type="entry name" value="PROPHAGE BACTOPRENOL-LINKED GLUCOSE TRANSLOCASE HOMOLOG"/>
    <property type="match status" value="1"/>
</dbReference>
<organism evidence="8 9">
    <name type="scientific">Vibrio albus</name>
    <dbReference type="NCBI Taxonomy" id="2200953"/>
    <lineage>
        <taxon>Bacteria</taxon>
        <taxon>Pseudomonadati</taxon>
        <taxon>Pseudomonadota</taxon>
        <taxon>Gammaproteobacteria</taxon>
        <taxon>Vibrionales</taxon>
        <taxon>Vibrionaceae</taxon>
        <taxon>Vibrio</taxon>
    </lineage>
</organism>
<feature type="transmembrane region" description="Helical" evidence="6">
    <location>
        <begin position="69"/>
        <end position="93"/>
    </location>
</feature>
<comment type="caution">
    <text evidence="8">The sequence shown here is derived from an EMBL/GenBank/DDBJ whole genome shotgun (WGS) entry which is preliminary data.</text>
</comment>
<protein>
    <submittedName>
        <fullName evidence="8">Polysaccharide biosynthesis protein GtrA</fullName>
    </submittedName>
</protein>
<reference evidence="8 9" key="1">
    <citation type="submission" date="2018-05" db="EMBL/GenBank/DDBJ databases">
        <title>Vibrio limimaris sp. nov., isolated from marine sediment.</title>
        <authorList>
            <person name="Li C.-M."/>
        </authorList>
    </citation>
    <scope>NUCLEOTIDE SEQUENCE [LARGE SCALE GENOMIC DNA]</scope>
    <source>
        <strain evidence="8 9">E4404</strain>
    </source>
</reference>
<dbReference type="GO" id="GO:0000271">
    <property type="term" value="P:polysaccharide biosynthetic process"/>
    <property type="evidence" value="ECO:0007669"/>
    <property type="project" value="InterPro"/>
</dbReference>
<dbReference type="Pfam" id="PF04138">
    <property type="entry name" value="GtrA_DPMS_TM"/>
    <property type="match status" value="1"/>
</dbReference>
<keyword evidence="5 6" id="KW-0472">Membrane</keyword>
<keyword evidence="3 6" id="KW-0812">Transmembrane</keyword>
<feature type="domain" description="GtrA/DPMS transmembrane" evidence="7">
    <location>
        <begin position="7"/>
        <end position="125"/>
    </location>
</feature>
<gene>
    <name evidence="8" type="ORF">DI392_07130</name>
</gene>
<dbReference type="EMBL" id="QFWT01000003">
    <property type="protein sequence ID" value="PWI34199.1"/>
    <property type="molecule type" value="Genomic_DNA"/>
</dbReference>
<dbReference type="AlphaFoldDB" id="A0A2U3BBN0"/>
<keyword evidence="4 6" id="KW-1133">Transmembrane helix</keyword>
<proteinExistence type="inferred from homology"/>
<evidence type="ECO:0000259" key="7">
    <source>
        <dbReference type="Pfam" id="PF04138"/>
    </source>
</evidence>
<evidence type="ECO:0000256" key="4">
    <source>
        <dbReference type="ARBA" id="ARBA00022989"/>
    </source>
</evidence>
<evidence type="ECO:0000256" key="3">
    <source>
        <dbReference type="ARBA" id="ARBA00022692"/>
    </source>
</evidence>
<comment type="subcellular location">
    <subcellularLocation>
        <location evidence="1">Membrane</location>
        <topology evidence="1">Multi-pass membrane protein</topology>
    </subcellularLocation>
</comment>
<dbReference type="Proteomes" id="UP000245362">
    <property type="component" value="Unassembled WGS sequence"/>
</dbReference>
<evidence type="ECO:0000256" key="1">
    <source>
        <dbReference type="ARBA" id="ARBA00004141"/>
    </source>
</evidence>
<feature type="transmembrane region" description="Helical" evidence="6">
    <location>
        <begin position="99"/>
        <end position="119"/>
    </location>
</feature>
<evidence type="ECO:0000256" key="2">
    <source>
        <dbReference type="ARBA" id="ARBA00009399"/>
    </source>
</evidence>
<comment type="similarity">
    <text evidence="2">Belongs to the GtrA family.</text>
</comment>
<keyword evidence="9" id="KW-1185">Reference proteome</keyword>
<dbReference type="PANTHER" id="PTHR38459">
    <property type="entry name" value="PROPHAGE BACTOPRENOL-LINKED GLUCOSE TRANSLOCASE HOMOLOG"/>
    <property type="match status" value="1"/>
</dbReference>
<feature type="transmembrane region" description="Helical" evidence="6">
    <location>
        <begin position="7"/>
        <end position="30"/>
    </location>
</feature>
<name>A0A2U3BBN0_9VIBR</name>
<evidence type="ECO:0000256" key="6">
    <source>
        <dbReference type="SAM" id="Phobius"/>
    </source>
</evidence>
<dbReference type="GO" id="GO:0005886">
    <property type="term" value="C:plasma membrane"/>
    <property type="evidence" value="ECO:0007669"/>
    <property type="project" value="TreeGrafter"/>
</dbReference>
<dbReference type="InterPro" id="IPR007267">
    <property type="entry name" value="GtrA_DPMS_TM"/>
</dbReference>
<dbReference type="OrthoDB" id="9811884at2"/>
<evidence type="ECO:0000313" key="9">
    <source>
        <dbReference type="Proteomes" id="UP000245362"/>
    </source>
</evidence>
<feature type="transmembrane region" description="Helical" evidence="6">
    <location>
        <begin position="36"/>
        <end position="57"/>
    </location>
</feature>